<evidence type="ECO:0000259" key="3">
    <source>
        <dbReference type="PROSITE" id="PS51387"/>
    </source>
</evidence>
<dbReference type="HOGENOM" id="CLU_1124059_0_0_9"/>
<keyword evidence="5" id="KW-1185">Reference proteome</keyword>
<keyword evidence="2" id="KW-0560">Oxidoreductase</keyword>
<dbReference type="KEGG" id="sap:Sulac_2302"/>
<feature type="domain" description="FAD-binding PCMH-type" evidence="3">
    <location>
        <begin position="1"/>
        <end position="187"/>
    </location>
</feature>
<evidence type="ECO:0000313" key="4">
    <source>
        <dbReference type="EMBL" id="AEW05771.1"/>
    </source>
</evidence>
<dbReference type="Proteomes" id="UP000005439">
    <property type="component" value="Chromosome"/>
</dbReference>
<dbReference type="SUPFAM" id="SSF56176">
    <property type="entry name" value="FAD-binding/transporter-associated domain-like"/>
    <property type="match status" value="1"/>
</dbReference>
<evidence type="ECO:0000256" key="2">
    <source>
        <dbReference type="ARBA" id="ARBA00023002"/>
    </source>
</evidence>
<dbReference type="GO" id="GO:0071949">
    <property type="term" value="F:FAD binding"/>
    <property type="evidence" value="ECO:0007669"/>
    <property type="project" value="InterPro"/>
</dbReference>
<sequence>MQWIDISTFKALRQMLAEDVKILGGGTKLLQEGPLPNRVMDLSSLPIEQGLYQAPDGSVHIGPQTTLEDLLNWPDTPNDIKRVLKKMGAVPFRNLATVIGRLANREDISDLYPVMRLYQTQVTFVTPITGVPQERPLTWESPELPEAWLEVVIPPKTSAYPLVEFLKFGKSSQSRTLLNVTAGLQPVPATPFWTLTLIVSGITPAPQEWHWTESGEAIFSVVTGQLGERCFSVTADPFECHLIRSYWDILAQRLEERLGGI</sequence>
<dbReference type="InterPro" id="IPR002346">
    <property type="entry name" value="Mopterin_DH_FAD-bd"/>
</dbReference>
<reference evidence="5" key="1">
    <citation type="submission" date="2011-12" db="EMBL/GenBank/DDBJ databases">
        <title>The complete genome of chromosome of Sulfobacillus acidophilus DSM 10332.</title>
        <authorList>
            <person name="Lucas S."/>
            <person name="Han J."/>
            <person name="Lapidus A."/>
            <person name="Bruce D."/>
            <person name="Goodwin L."/>
            <person name="Pitluck S."/>
            <person name="Peters L."/>
            <person name="Kyrpides N."/>
            <person name="Mavromatis K."/>
            <person name="Ivanova N."/>
            <person name="Mikhailova N."/>
            <person name="Chertkov O."/>
            <person name="Saunders E."/>
            <person name="Detter J.C."/>
            <person name="Tapia R."/>
            <person name="Han C."/>
            <person name="Land M."/>
            <person name="Hauser L."/>
            <person name="Markowitz V."/>
            <person name="Cheng J.-F."/>
            <person name="Hugenholtz P."/>
            <person name="Woyke T."/>
            <person name="Wu D."/>
            <person name="Pukall R."/>
            <person name="Gehrich-Schroeter G."/>
            <person name="Schneider S."/>
            <person name="Klenk H.-P."/>
            <person name="Eisen J.A."/>
        </authorList>
    </citation>
    <scope>NUCLEOTIDE SEQUENCE [LARGE SCALE GENOMIC DNA]</scope>
    <source>
        <strain evidence="5">ATCC 700253 / DSM 10332 / NAL</strain>
    </source>
</reference>
<evidence type="ECO:0000256" key="1">
    <source>
        <dbReference type="ARBA" id="ARBA00022630"/>
    </source>
</evidence>
<dbReference type="Pfam" id="PF00941">
    <property type="entry name" value="FAD_binding_5"/>
    <property type="match status" value="1"/>
</dbReference>
<dbReference type="PATRIC" id="fig|679936.5.peg.2385"/>
<gene>
    <name evidence="4" type="ordered locus">Sulac_2302</name>
</gene>
<dbReference type="InterPro" id="IPR036318">
    <property type="entry name" value="FAD-bd_PCMH-like_sf"/>
</dbReference>
<proteinExistence type="predicted"/>
<keyword evidence="1" id="KW-0285">Flavoprotein</keyword>
<dbReference type="EMBL" id="CP003179">
    <property type="protein sequence ID" value="AEW05771.1"/>
    <property type="molecule type" value="Genomic_DNA"/>
</dbReference>
<dbReference type="STRING" id="679936.Sulac_2302"/>
<protein>
    <submittedName>
        <fullName evidence="4">Molybdopterin dehydrogenase FAD-binding protein</fullName>
    </submittedName>
</protein>
<dbReference type="InterPro" id="IPR016169">
    <property type="entry name" value="FAD-bd_PCMH_sub2"/>
</dbReference>
<organism evidence="4 5">
    <name type="scientific">Sulfobacillus acidophilus (strain ATCC 700253 / DSM 10332 / NAL)</name>
    <dbReference type="NCBI Taxonomy" id="679936"/>
    <lineage>
        <taxon>Bacteria</taxon>
        <taxon>Bacillati</taxon>
        <taxon>Bacillota</taxon>
        <taxon>Clostridia</taxon>
        <taxon>Eubacteriales</taxon>
        <taxon>Clostridiales Family XVII. Incertae Sedis</taxon>
        <taxon>Sulfobacillus</taxon>
    </lineage>
</organism>
<evidence type="ECO:0000313" key="5">
    <source>
        <dbReference type="Proteomes" id="UP000005439"/>
    </source>
</evidence>
<dbReference type="InterPro" id="IPR016166">
    <property type="entry name" value="FAD-bd_PCMH"/>
</dbReference>
<dbReference type="AlphaFoldDB" id="G8TUP7"/>
<reference evidence="4 5" key="2">
    <citation type="journal article" date="2012" name="Stand. Genomic Sci.">
        <title>Complete genome sequence of the moderately thermophilic mineral-sulfide-oxidizing firmicute Sulfobacillus acidophilus type strain (NAL(T)).</title>
        <authorList>
            <person name="Anderson I."/>
            <person name="Chertkov O."/>
            <person name="Chen A."/>
            <person name="Saunders E."/>
            <person name="Lapidus A."/>
            <person name="Nolan M."/>
            <person name="Lucas S."/>
            <person name="Hammon N."/>
            <person name="Deshpande S."/>
            <person name="Cheng J.F."/>
            <person name="Han C."/>
            <person name="Tapia R."/>
            <person name="Goodwin L.A."/>
            <person name="Pitluck S."/>
            <person name="Liolios K."/>
            <person name="Pagani I."/>
            <person name="Ivanova N."/>
            <person name="Mikhailova N."/>
            <person name="Pati A."/>
            <person name="Palaniappan K."/>
            <person name="Land M."/>
            <person name="Pan C."/>
            <person name="Rohde M."/>
            <person name="Pukall R."/>
            <person name="Goker M."/>
            <person name="Detter J.C."/>
            <person name="Woyke T."/>
            <person name="Bristow J."/>
            <person name="Eisen J.A."/>
            <person name="Markowitz V."/>
            <person name="Hugenholtz P."/>
            <person name="Kyrpides N.C."/>
            <person name="Klenk H.P."/>
            <person name="Mavromatis K."/>
        </authorList>
    </citation>
    <scope>NUCLEOTIDE SEQUENCE [LARGE SCALE GENOMIC DNA]</scope>
    <source>
        <strain evidence="5">ATCC 700253 / DSM 10332 / NAL</strain>
    </source>
</reference>
<accession>G8TUP7</accession>
<dbReference type="GO" id="GO:0016491">
    <property type="term" value="F:oxidoreductase activity"/>
    <property type="evidence" value="ECO:0007669"/>
    <property type="project" value="UniProtKB-KW"/>
</dbReference>
<name>G8TUP7_SULAD</name>
<dbReference type="Gene3D" id="3.30.465.10">
    <property type="match status" value="1"/>
</dbReference>
<dbReference type="PROSITE" id="PS51387">
    <property type="entry name" value="FAD_PCMH"/>
    <property type="match status" value="1"/>
</dbReference>